<dbReference type="GO" id="GO:0003964">
    <property type="term" value="F:RNA-directed DNA polymerase activity"/>
    <property type="evidence" value="ECO:0007669"/>
    <property type="project" value="UniProtKB-KW"/>
</dbReference>
<dbReference type="GO" id="GO:0016787">
    <property type="term" value="F:hydrolase activity"/>
    <property type="evidence" value="ECO:0007669"/>
    <property type="project" value="UniProtKB-KW"/>
</dbReference>
<keyword evidence="2" id="KW-0548">Nucleotidyltransferase</keyword>
<dbReference type="InterPro" id="IPR001584">
    <property type="entry name" value="Integrase_cat-core"/>
</dbReference>
<dbReference type="InterPro" id="IPR043502">
    <property type="entry name" value="DNA/RNA_pol_sf"/>
</dbReference>
<proteinExistence type="predicted"/>
<dbReference type="Gene3D" id="1.10.340.70">
    <property type="match status" value="2"/>
</dbReference>
<dbReference type="AlphaFoldDB" id="A0A2N9GJM8"/>
<evidence type="ECO:0000256" key="1">
    <source>
        <dbReference type="ARBA" id="ARBA00022679"/>
    </source>
</evidence>
<dbReference type="GO" id="GO:0003676">
    <property type="term" value="F:nucleic acid binding"/>
    <property type="evidence" value="ECO:0007669"/>
    <property type="project" value="InterPro"/>
</dbReference>
<keyword evidence="1" id="KW-0808">Transferase</keyword>
<dbReference type="EMBL" id="OIVN01002330">
    <property type="protein sequence ID" value="SPD02646.1"/>
    <property type="molecule type" value="Genomic_DNA"/>
</dbReference>
<dbReference type="PANTHER" id="PTHR48475">
    <property type="entry name" value="RIBONUCLEASE H"/>
    <property type="match status" value="1"/>
</dbReference>
<evidence type="ECO:0000256" key="3">
    <source>
        <dbReference type="ARBA" id="ARBA00022722"/>
    </source>
</evidence>
<evidence type="ECO:0000256" key="5">
    <source>
        <dbReference type="ARBA" id="ARBA00022801"/>
    </source>
</evidence>
<dbReference type="Gene3D" id="3.30.420.10">
    <property type="entry name" value="Ribonuclease H-like superfamily/Ribonuclease H"/>
    <property type="match status" value="1"/>
</dbReference>
<dbReference type="GO" id="GO:0004519">
    <property type="term" value="F:endonuclease activity"/>
    <property type="evidence" value="ECO:0007669"/>
    <property type="project" value="UniProtKB-KW"/>
</dbReference>
<dbReference type="InterPro" id="IPR036397">
    <property type="entry name" value="RNaseH_sf"/>
</dbReference>
<dbReference type="GO" id="GO:0015074">
    <property type="term" value="P:DNA integration"/>
    <property type="evidence" value="ECO:0007669"/>
    <property type="project" value="InterPro"/>
</dbReference>
<evidence type="ECO:0000259" key="7">
    <source>
        <dbReference type="PROSITE" id="PS50994"/>
    </source>
</evidence>
<organism evidence="8">
    <name type="scientific">Fagus sylvatica</name>
    <name type="common">Beechnut</name>
    <dbReference type="NCBI Taxonomy" id="28930"/>
    <lineage>
        <taxon>Eukaryota</taxon>
        <taxon>Viridiplantae</taxon>
        <taxon>Streptophyta</taxon>
        <taxon>Embryophyta</taxon>
        <taxon>Tracheophyta</taxon>
        <taxon>Spermatophyta</taxon>
        <taxon>Magnoliopsida</taxon>
        <taxon>eudicotyledons</taxon>
        <taxon>Gunneridae</taxon>
        <taxon>Pentapetalae</taxon>
        <taxon>rosids</taxon>
        <taxon>fabids</taxon>
        <taxon>Fagales</taxon>
        <taxon>Fagaceae</taxon>
        <taxon>Fagus</taxon>
    </lineage>
</organism>
<dbReference type="Pfam" id="PF17921">
    <property type="entry name" value="Integrase_H2C2"/>
    <property type="match status" value="1"/>
</dbReference>
<protein>
    <recommendedName>
        <fullName evidence="7">Integrase catalytic domain-containing protein</fullName>
    </recommendedName>
</protein>
<dbReference type="PANTHER" id="PTHR48475:SF1">
    <property type="entry name" value="RNASE H TYPE-1 DOMAIN-CONTAINING PROTEIN"/>
    <property type="match status" value="1"/>
</dbReference>
<feature type="domain" description="Integrase catalytic" evidence="7">
    <location>
        <begin position="428"/>
        <end position="600"/>
    </location>
</feature>
<evidence type="ECO:0000256" key="6">
    <source>
        <dbReference type="ARBA" id="ARBA00022918"/>
    </source>
</evidence>
<evidence type="ECO:0000256" key="4">
    <source>
        <dbReference type="ARBA" id="ARBA00022759"/>
    </source>
</evidence>
<keyword evidence="5" id="KW-0378">Hydrolase</keyword>
<dbReference type="InterPro" id="IPR012337">
    <property type="entry name" value="RNaseH-like_sf"/>
</dbReference>
<keyword evidence="3" id="KW-0540">Nuclease</keyword>
<keyword evidence="4" id="KW-0255">Endonuclease</keyword>
<dbReference type="InterPro" id="IPR041373">
    <property type="entry name" value="RT_RNaseH"/>
</dbReference>
<dbReference type="Pfam" id="PF17917">
    <property type="entry name" value="RT_RNaseH"/>
    <property type="match status" value="1"/>
</dbReference>
<dbReference type="InterPro" id="IPR041588">
    <property type="entry name" value="Integrase_H2C2"/>
</dbReference>
<dbReference type="SUPFAM" id="SSF56672">
    <property type="entry name" value="DNA/RNA polymerases"/>
    <property type="match status" value="1"/>
</dbReference>
<dbReference type="SUPFAM" id="SSF53098">
    <property type="entry name" value="Ribonuclease H-like"/>
    <property type="match status" value="1"/>
</dbReference>
<gene>
    <name evidence="8" type="ORF">FSB_LOCUS30528</name>
</gene>
<accession>A0A2N9GJM8</accession>
<reference evidence="8" key="1">
    <citation type="submission" date="2018-02" db="EMBL/GenBank/DDBJ databases">
        <authorList>
            <person name="Cohen D.B."/>
            <person name="Kent A.D."/>
        </authorList>
    </citation>
    <scope>NUCLEOTIDE SEQUENCE</scope>
</reference>
<evidence type="ECO:0000256" key="2">
    <source>
        <dbReference type="ARBA" id="ARBA00022695"/>
    </source>
</evidence>
<name>A0A2N9GJM8_FAGSY</name>
<sequence length="600" mass="68269">MAKLPTVCAPIFRKPLWLYLPSNNQAIGTLIAQEDSHGVEQPIYYVSCALKNAKTRYSGADRACLALIYASQEVDEVLMANFADAIWTLRFDGSSTAVSSGAGIVLFRDDGEVPSLAPYQALAQKLEVKFVTFEIEHAQRNENRYADALATLGSQMAFEGQKIDITINIKVKPITELLKKEFEESSLDEEDWRMPLKAKLMSHMAAADFKEIKDYTLISGELYRRLPEGVLARCISIQEVKRKLIEVHEKTCEGGRGISLYRRLQRLGYYWPNMSREAANLQSQCLTCQLQHDNAEVYATFVSTDWRIPFLEYFLEGILPQTHKEVYRLKRLASRYFVEEGTLFRKGYHGEPLRCLSLSESQMVMKEAHVGECGEYQGKKRFYKRLLTLGYYWPTMKKDMADFVKTRHTCQVQPNLIHIHPTNLQNMTTPCPFHTWGLDLIGPIGLASSGHIWILIATEYFTKWVEAFPLRKATGAAVANFIREHIITRFGIPYKLISDNDTPFVNKDVRGLVVPTPWVLQGSDLEVDANICVEARMTDLEGLDESKELTRLKSQRNYQEMANAYSKTLQVRIFAEGQLVLKAANFVKRGLPSPSKFAPN</sequence>
<keyword evidence="6" id="KW-0695">RNA-directed DNA polymerase</keyword>
<evidence type="ECO:0000313" key="8">
    <source>
        <dbReference type="EMBL" id="SPD02646.1"/>
    </source>
</evidence>
<dbReference type="PROSITE" id="PS50994">
    <property type="entry name" value="INTEGRASE"/>
    <property type="match status" value="1"/>
</dbReference>